<dbReference type="PANTHER" id="PTHR19848">
    <property type="entry name" value="WD40 REPEAT PROTEIN"/>
    <property type="match status" value="1"/>
</dbReference>
<reference evidence="4 5" key="1">
    <citation type="submission" date="2017-06" db="EMBL/GenBank/DDBJ databases">
        <authorList>
            <consortium name="Pathogen Informatics"/>
        </authorList>
    </citation>
    <scope>NUCLEOTIDE SEQUENCE [LARGE SCALE GENOMIC DNA]</scope>
    <source>
        <strain evidence="4 5">NCTC12149</strain>
    </source>
</reference>
<dbReference type="SUPFAM" id="SSF50978">
    <property type="entry name" value="WD40 repeat-like"/>
    <property type="match status" value="1"/>
</dbReference>
<dbReference type="AlphaFoldDB" id="A0AAJ5BYW3"/>
<feature type="repeat" description="WD" evidence="3">
    <location>
        <begin position="301"/>
        <end position="342"/>
    </location>
</feature>
<keyword evidence="2" id="KW-0677">Repeat</keyword>
<dbReference type="PANTHER" id="PTHR19848:SF8">
    <property type="entry name" value="F-BOX AND WD REPEAT DOMAIN CONTAINING 7"/>
    <property type="match status" value="1"/>
</dbReference>
<keyword evidence="1 3" id="KW-0853">WD repeat</keyword>
<dbReference type="PROSITE" id="PS50082">
    <property type="entry name" value="WD_REPEATS_2"/>
    <property type="match status" value="3"/>
</dbReference>
<evidence type="ECO:0000313" key="4">
    <source>
        <dbReference type="EMBL" id="SNV41400.1"/>
    </source>
</evidence>
<accession>A0AAJ5BYW3</accession>
<dbReference type="Gene3D" id="2.130.10.10">
    <property type="entry name" value="YVTN repeat-like/Quinoprotein amine dehydrogenase"/>
    <property type="match status" value="2"/>
</dbReference>
<feature type="repeat" description="WD" evidence="3">
    <location>
        <begin position="349"/>
        <end position="383"/>
    </location>
</feature>
<feature type="repeat" description="WD" evidence="3">
    <location>
        <begin position="92"/>
        <end position="134"/>
    </location>
</feature>
<dbReference type="InterPro" id="IPR001680">
    <property type="entry name" value="WD40_rpt"/>
</dbReference>
<dbReference type="KEGG" id="smiz:4412673_00474"/>
<protein>
    <submittedName>
        <fullName evidence="4">Uncharacterized protein containing caspase domain</fullName>
    </submittedName>
</protein>
<dbReference type="SMART" id="SM00320">
    <property type="entry name" value="WD40"/>
    <property type="match status" value="7"/>
</dbReference>
<dbReference type="Proteomes" id="UP000215355">
    <property type="component" value="Chromosome 1"/>
</dbReference>
<proteinExistence type="predicted"/>
<gene>
    <name evidence="4" type="ORF">SAMEA4412673_00474</name>
</gene>
<dbReference type="EMBL" id="LT906468">
    <property type="protein sequence ID" value="SNV41400.1"/>
    <property type="molecule type" value="Genomic_DNA"/>
</dbReference>
<evidence type="ECO:0000256" key="2">
    <source>
        <dbReference type="ARBA" id="ARBA00022737"/>
    </source>
</evidence>
<name>A0AAJ5BYW3_9SPHI</name>
<evidence type="ECO:0000313" key="5">
    <source>
        <dbReference type="Proteomes" id="UP000215355"/>
    </source>
</evidence>
<dbReference type="RefSeq" id="WP_236736559.1">
    <property type="nucleotide sequence ID" value="NZ_FNGK01000007.1"/>
</dbReference>
<evidence type="ECO:0000256" key="1">
    <source>
        <dbReference type="ARBA" id="ARBA00022574"/>
    </source>
</evidence>
<evidence type="ECO:0000256" key="3">
    <source>
        <dbReference type="PROSITE-ProRule" id="PRU00221"/>
    </source>
</evidence>
<sequence length="383" mass="42852">MRYAYGIVAKNSLGGHFQTQILVHPLIPLILVQTQILVYPPIPSILVQTARIVRLMSAFGIEADIPFISVQSRVYLYNMNLEKININLNGTLSGHQNPVFALAISSVDPNILFTGGNDKGVVEWDLQSMSFKRILCKVGSSVYSLFPIPGTSLLAIGMRSGQILIVDTESLSLKANLKVEQGAVFSIKTIPGKQELIAIGEEGYAYVWSLESYELLYRFKVSNTTVRVIEVDKEGSSVAFGDKSGEIHLFHADDFREVKKRKVHELPVTSLQFDPFGNLLSGGRDAKLFKLDSNLDTLQEIVPHMFTVYGIALNSEENLLATVSRDKTLKVWRLEDLALIKNVSRDRGYDSHYLSINNMLWDQDRIFTVSDDKTIKLWTVVPA</sequence>
<dbReference type="InterPro" id="IPR036322">
    <property type="entry name" value="WD40_repeat_dom_sf"/>
</dbReference>
<dbReference type="InterPro" id="IPR015943">
    <property type="entry name" value="WD40/YVTN_repeat-like_dom_sf"/>
</dbReference>
<dbReference type="Pfam" id="PF00400">
    <property type="entry name" value="WD40"/>
    <property type="match status" value="4"/>
</dbReference>
<dbReference type="PROSITE" id="PS50294">
    <property type="entry name" value="WD_REPEATS_REGION"/>
    <property type="match status" value="3"/>
</dbReference>
<organism evidence="4 5">
    <name type="scientific">Sphingobacterium mizutaii</name>
    <dbReference type="NCBI Taxonomy" id="1010"/>
    <lineage>
        <taxon>Bacteria</taxon>
        <taxon>Pseudomonadati</taxon>
        <taxon>Bacteroidota</taxon>
        <taxon>Sphingobacteriia</taxon>
        <taxon>Sphingobacteriales</taxon>
        <taxon>Sphingobacteriaceae</taxon>
        <taxon>Sphingobacterium</taxon>
    </lineage>
</organism>